<keyword evidence="9" id="KW-0862">Zinc</keyword>
<dbReference type="InterPro" id="IPR036505">
    <property type="entry name" value="Amidase/PGRP_sf"/>
</dbReference>
<protein>
    <recommendedName>
        <fullName evidence="11">1,6-anhydro-N-acetylmuramyl-L-alanine amidase AmpD</fullName>
        <ecNumber evidence="5">3.5.1.28</ecNumber>
    </recommendedName>
    <alternativeName>
        <fullName evidence="12">N-acetylmuramoyl-L-alanine amidase</fullName>
    </alternativeName>
</protein>
<dbReference type="GO" id="GO:0008745">
    <property type="term" value="F:N-acetylmuramoyl-L-alanine amidase activity"/>
    <property type="evidence" value="ECO:0007669"/>
    <property type="project" value="UniProtKB-EC"/>
</dbReference>
<dbReference type="EC" id="3.5.1.28" evidence="5"/>
<dbReference type="PANTHER" id="PTHR30417:SF4">
    <property type="entry name" value="1,6-ANHYDRO-N-ACETYLMURAMYL-L-ALANINE AMIDASE AMPD"/>
    <property type="match status" value="1"/>
</dbReference>
<dbReference type="Pfam" id="PF01510">
    <property type="entry name" value="Amidase_2"/>
    <property type="match status" value="1"/>
</dbReference>
<evidence type="ECO:0000256" key="10">
    <source>
        <dbReference type="ARBA" id="ARBA00023316"/>
    </source>
</evidence>
<organism evidence="15 16">
    <name type="scientific">Candidatus Thiodictyon syntrophicum</name>
    <dbReference type="NCBI Taxonomy" id="1166950"/>
    <lineage>
        <taxon>Bacteria</taxon>
        <taxon>Pseudomonadati</taxon>
        <taxon>Pseudomonadota</taxon>
        <taxon>Gammaproteobacteria</taxon>
        <taxon>Chromatiales</taxon>
        <taxon>Chromatiaceae</taxon>
        <taxon>Thiodictyon</taxon>
    </lineage>
</organism>
<evidence type="ECO:0000256" key="5">
    <source>
        <dbReference type="ARBA" id="ARBA00011901"/>
    </source>
</evidence>
<accession>A0A2K8UGF6</accession>
<dbReference type="InterPro" id="IPR002502">
    <property type="entry name" value="Amidase_domain"/>
</dbReference>
<dbReference type="CDD" id="cd06583">
    <property type="entry name" value="PGRP"/>
    <property type="match status" value="1"/>
</dbReference>
<dbReference type="AlphaFoldDB" id="A0A2K8UGF6"/>
<comment type="similarity">
    <text evidence="4">Belongs to the N-acetylmuramoyl-L-alanine amidase 2 family.</text>
</comment>
<dbReference type="RefSeq" id="WP_100922258.1">
    <property type="nucleotide sequence ID" value="NZ_CP020370.1"/>
</dbReference>
<keyword evidence="10" id="KW-0961">Cell wall biogenesis/degradation</keyword>
<dbReference type="Proteomes" id="UP000232638">
    <property type="component" value="Chromosome"/>
</dbReference>
<sequence length="216" mass="23392">MAIDPAGWLAGAARRPSPHCDDRPDGAPIDLLVIHNISLPPGEFGGGAIDDLFLGRLDPAAHPWFAIAAAAGPVSTHLLIRRDGHLIQYVPCRRRAWHAGRSSFDGRARCNDFSIGIELEGTDTEPFAPVQYEVLARCTRVILDCYPAITAERIAGHSDIAPGRKTDPGPCFDWQRYRELLRTEQSGAARRSGLDHRCGRPGPESKASALDLSGQG</sequence>
<evidence type="ECO:0000256" key="6">
    <source>
        <dbReference type="ARBA" id="ARBA00022490"/>
    </source>
</evidence>
<proteinExistence type="inferred from homology"/>
<dbReference type="KEGG" id="tsy:THSYN_01880"/>
<evidence type="ECO:0000256" key="9">
    <source>
        <dbReference type="ARBA" id="ARBA00022833"/>
    </source>
</evidence>
<feature type="region of interest" description="Disordered" evidence="13">
    <location>
        <begin position="186"/>
        <end position="216"/>
    </location>
</feature>
<feature type="domain" description="N-acetylmuramoyl-L-alanine amidase" evidence="14">
    <location>
        <begin position="17"/>
        <end position="169"/>
    </location>
</feature>
<evidence type="ECO:0000313" key="16">
    <source>
        <dbReference type="Proteomes" id="UP000232638"/>
    </source>
</evidence>
<dbReference type="OrthoDB" id="9794842at2"/>
<keyword evidence="16" id="KW-1185">Reference proteome</keyword>
<evidence type="ECO:0000313" key="15">
    <source>
        <dbReference type="EMBL" id="AUB84607.1"/>
    </source>
</evidence>
<dbReference type="GO" id="GO:0009253">
    <property type="term" value="P:peptidoglycan catabolic process"/>
    <property type="evidence" value="ECO:0007669"/>
    <property type="project" value="InterPro"/>
</dbReference>
<dbReference type="GO" id="GO:0009254">
    <property type="term" value="P:peptidoglycan turnover"/>
    <property type="evidence" value="ECO:0007669"/>
    <property type="project" value="TreeGrafter"/>
</dbReference>
<evidence type="ECO:0000259" key="14">
    <source>
        <dbReference type="SMART" id="SM00644"/>
    </source>
</evidence>
<dbReference type="GO" id="GO:0071555">
    <property type="term" value="P:cell wall organization"/>
    <property type="evidence" value="ECO:0007669"/>
    <property type="project" value="UniProtKB-KW"/>
</dbReference>
<gene>
    <name evidence="15" type="ORF">THSYN_01880</name>
</gene>
<evidence type="ECO:0000256" key="7">
    <source>
        <dbReference type="ARBA" id="ARBA00022723"/>
    </source>
</evidence>
<name>A0A2K8UGF6_9GAMM</name>
<comment type="catalytic activity">
    <reaction evidence="1">
        <text>Hydrolyzes the link between N-acetylmuramoyl residues and L-amino acid residues in certain cell-wall glycopeptides.</text>
        <dbReference type="EC" id="3.5.1.28"/>
    </reaction>
</comment>
<evidence type="ECO:0000256" key="13">
    <source>
        <dbReference type="SAM" id="MobiDB-lite"/>
    </source>
</evidence>
<evidence type="ECO:0000256" key="4">
    <source>
        <dbReference type="ARBA" id="ARBA00007553"/>
    </source>
</evidence>
<dbReference type="InterPro" id="IPR051206">
    <property type="entry name" value="NAMLAA_amidase_2"/>
</dbReference>
<evidence type="ECO:0000256" key="8">
    <source>
        <dbReference type="ARBA" id="ARBA00022801"/>
    </source>
</evidence>
<dbReference type="PANTHER" id="PTHR30417">
    <property type="entry name" value="N-ACETYLMURAMOYL-L-ALANINE AMIDASE AMID"/>
    <property type="match status" value="1"/>
</dbReference>
<keyword evidence="6" id="KW-0963">Cytoplasm</keyword>
<dbReference type="SMART" id="SM00644">
    <property type="entry name" value="Ami_2"/>
    <property type="match status" value="1"/>
</dbReference>
<keyword evidence="8" id="KW-0378">Hydrolase</keyword>
<evidence type="ECO:0000256" key="2">
    <source>
        <dbReference type="ARBA" id="ARBA00001947"/>
    </source>
</evidence>
<comment type="cofactor">
    <cofactor evidence="2">
        <name>Zn(2+)</name>
        <dbReference type="ChEBI" id="CHEBI:29105"/>
    </cofactor>
</comment>
<reference evidence="15 16" key="1">
    <citation type="submission" date="2017-03" db="EMBL/GenBank/DDBJ databases">
        <title>Complete genome sequence of Candidatus 'Thiodictyon syntrophicum' sp. nov. strain Cad16T, a photolithoautotroph purple sulfur bacterium isolated from an alpine meromictic lake.</title>
        <authorList>
            <person name="Luedin S.M."/>
            <person name="Pothier J.F."/>
            <person name="Danza F."/>
            <person name="Storelli N."/>
            <person name="Wittwer M."/>
            <person name="Tonolla M."/>
        </authorList>
    </citation>
    <scope>NUCLEOTIDE SEQUENCE [LARGE SCALE GENOMIC DNA]</scope>
    <source>
        <strain evidence="15 16">Cad16T</strain>
    </source>
</reference>
<dbReference type="GO" id="GO:0005737">
    <property type="term" value="C:cytoplasm"/>
    <property type="evidence" value="ECO:0007669"/>
    <property type="project" value="UniProtKB-SubCell"/>
</dbReference>
<evidence type="ECO:0000256" key="12">
    <source>
        <dbReference type="ARBA" id="ARBA00042615"/>
    </source>
</evidence>
<dbReference type="Gene3D" id="3.40.80.10">
    <property type="entry name" value="Peptidoglycan recognition protein-like"/>
    <property type="match status" value="1"/>
</dbReference>
<evidence type="ECO:0000256" key="3">
    <source>
        <dbReference type="ARBA" id="ARBA00004496"/>
    </source>
</evidence>
<comment type="subcellular location">
    <subcellularLocation>
        <location evidence="3">Cytoplasm</location>
    </subcellularLocation>
</comment>
<dbReference type="SUPFAM" id="SSF55846">
    <property type="entry name" value="N-acetylmuramoyl-L-alanine amidase-like"/>
    <property type="match status" value="1"/>
</dbReference>
<dbReference type="EMBL" id="CP020370">
    <property type="protein sequence ID" value="AUB84607.1"/>
    <property type="molecule type" value="Genomic_DNA"/>
</dbReference>
<evidence type="ECO:0000256" key="11">
    <source>
        <dbReference type="ARBA" id="ARBA00039257"/>
    </source>
</evidence>
<dbReference type="NCBIfam" id="NF008758">
    <property type="entry name" value="PRK11789.1"/>
    <property type="match status" value="1"/>
</dbReference>
<keyword evidence="7" id="KW-0479">Metal-binding</keyword>
<evidence type="ECO:0000256" key="1">
    <source>
        <dbReference type="ARBA" id="ARBA00001561"/>
    </source>
</evidence>
<dbReference type="GO" id="GO:0046872">
    <property type="term" value="F:metal ion binding"/>
    <property type="evidence" value="ECO:0007669"/>
    <property type="project" value="UniProtKB-KW"/>
</dbReference>